<accession>A0A139WWC7</accession>
<gene>
    <name evidence="1" type="ORF">WA1_44345</name>
</gene>
<dbReference type="AlphaFoldDB" id="A0A139WWC7"/>
<name>A0A139WWC7_9CYAN</name>
<dbReference type="Proteomes" id="UP000076925">
    <property type="component" value="Unassembled WGS sequence"/>
</dbReference>
<evidence type="ECO:0008006" key="3">
    <source>
        <dbReference type="Google" id="ProtNLM"/>
    </source>
</evidence>
<dbReference type="OrthoDB" id="485342at2"/>
<evidence type="ECO:0000313" key="1">
    <source>
        <dbReference type="EMBL" id="KYC36713.1"/>
    </source>
</evidence>
<comment type="caution">
    <text evidence="1">The sequence shown here is derived from an EMBL/GenBank/DDBJ whole genome shotgun (WGS) entry which is preliminary data.</text>
</comment>
<keyword evidence="2" id="KW-1185">Reference proteome</keyword>
<dbReference type="EMBL" id="ANNX02000047">
    <property type="protein sequence ID" value="KYC36713.1"/>
    <property type="molecule type" value="Genomic_DNA"/>
</dbReference>
<evidence type="ECO:0000313" key="2">
    <source>
        <dbReference type="Proteomes" id="UP000076925"/>
    </source>
</evidence>
<sequence>MDLFQGTPPLNGYQIALDNFTFKTTKSVPEPISVLGLLIFGAAGATCVQSQQKRRKPSLSPPLQ</sequence>
<protein>
    <recommendedName>
        <fullName evidence="3">PEP-CTERM protein-sorting domain-containing protein</fullName>
    </recommendedName>
</protein>
<proteinExistence type="predicted"/>
<reference evidence="1 2" key="1">
    <citation type="journal article" date="2013" name="Genome Biol. Evol.">
        <title>Genomes of Stigonematalean cyanobacteria (subsection V) and the evolution of oxygenic photosynthesis from prokaryotes to plastids.</title>
        <authorList>
            <person name="Dagan T."/>
            <person name="Roettger M."/>
            <person name="Stucken K."/>
            <person name="Landan G."/>
            <person name="Koch R."/>
            <person name="Major P."/>
            <person name="Gould S.B."/>
            <person name="Goremykin V.V."/>
            <person name="Rippka R."/>
            <person name="Tandeau de Marsac N."/>
            <person name="Gugger M."/>
            <person name="Lockhart P.J."/>
            <person name="Allen J.F."/>
            <person name="Brune I."/>
            <person name="Maus I."/>
            <person name="Puhler A."/>
            <person name="Martin W.F."/>
        </authorList>
    </citation>
    <scope>NUCLEOTIDE SEQUENCE [LARGE SCALE GENOMIC DNA]</scope>
    <source>
        <strain evidence="1 2">PCC 7110</strain>
    </source>
</reference>
<organism evidence="1 2">
    <name type="scientific">Scytonema hofmannii PCC 7110</name>
    <dbReference type="NCBI Taxonomy" id="128403"/>
    <lineage>
        <taxon>Bacteria</taxon>
        <taxon>Bacillati</taxon>
        <taxon>Cyanobacteriota</taxon>
        <taxon>Cyanophyceae</taxon>
        <taxon>Nostocales</taxon>
        <taxon>Scytonemataceae</taxon>
        <taxon>Scytonema</taxon>
    </lineage>
</organism>
<dbReference type="RefSeq" id="WP_017744745.1">
    <property type="nucleotide sequence ID" value="NZ_KQ976354.1"/>
</dbReference>